<comment type="caution">
    <text evidence="9">The sequence shown here is derived from an EMBL/GenBank/DDBJ whole genome shotgun (WGS) entry which is preliminary data.</text>
</comment>
<evidence type="ECO:0000256" key="3">
    <source>
        <dbReference type="ARBA" id="ARBA00022692"/>
    </source>
</evidence>
<dbReference type="Proteomes" id="UP000249819">
    <property type="component" value="Unassembled WGS sequence"/>
</dbReference>
<evidence type="ECO:0000313" key="10">
    <source>
        <dbReference type="Proteomes" id="UP000249819"/>
    </source>
</evidence>
<sequence>MIYNYLKIAFRNLWKNKAFSAINITGLAIGIATSLVILLYIAHELSYDRFNKQADRIVRVVFRGLVKGEPMNEANVFPPVAATLKAEFPEVEDAVRIRAEGAVLLQHDGKTFQEPFLGYADPSFFKIFSVNLLSGDVNTILNAPNTMALSSSTALKYFGNQNPVGQTLRFKNSGQDFLITGVFQDMPENAHFHFDLLASMASVPDAKSDSWMTSGYFTYLLLRPGYDYHKLEAKFPSLLDKYMSPQMQLSMHLTLSEFKAGGNNIGIYLQPLTDIHLHSNFSGDLDVPGDIRYIYIFGAIVLFMILIACINFMNLTTANAVGRVKEVAMRKVLGAPKGRLTLQFLLESIMLTFIATAIAAIIAMLALPAFNQISGRNIQLHWLGQPWLILSLVLSALVIGIIAGCYPAFFLASFKPQAALKTSFTPGGKQGSRLRSGLVVFQFFISITLMVSTAVVYKQLSYIQHKKLGYNKEQILILQDVNQLTDGQRTELKNYILQQSQVAGLTVSGYLPSGNSWSNNFFVFENNTSAQIKTLRYEVDENYIPVMGMDISAGRNFSPTFGTDTSAAILNESAVKAMGWGNDAIGKTFQRTSNDGISSTYHVVGVVKDFHFRSMHTRISPLVMTLRENSYGPFYIIKTRAADPGPLLADLKRTWERMNTNVLFSYSFLDQRFTDTYRSEANTAKTLTIFAALTIFVACLGVFGLATFTARKRSKEIGIRKVLGASVTSIITMLSMDFLKLVIIAFVIAGPVSWYIMNNWLKGFAYRINIGWSIFALIGIAAILITLLTVSTQAIRAALANPVNSIKTD</sequence>
<keyword evidence="3 6" id="KW-0812">Transmembrane</keyword>
<feature type="transmembrane region" description="Helical" evidence="6">
    <location>
        <begin position="387"/>
        <end position="414"/>
    </location>
</feature>
<keyword evidence="2" id="KW-1003">Cell membrane</keyword>
<gene>
    <name evidence="9" type="ORF">CLV59_11039</name>
</gene>
<feature type="transmembrane region" description="Helical" evidence="6">
    <location>
        <begin position="293"/>
        <end position="321"/>
    </location>
</feature>
<dbReference type="GO" id="GO:0005886">
    <property type="term" value="C:plasma membrane"/>
    <property type="evidence" value="ECO:0007669"/>
    <property type="project" value="UniProtKB-SubCell"/>
</dbReference>
<dbReference type="InterPro" id="IPR050250">
    <property type="entry name" value="Macrolide_Exporter_MacB"/>
</dbReference>
<feature type="transmembrane region" description="Helical" evidence="6">
    <location>
        <begin position="342"/>
        <end position="367"/>
    </location>
</feature>
<accession>A0A327VMF8</accession>
<feature type="domain" description="MacB-like periplasmic core" evidence="8">
    <location>
        <begin position="20"/>
        <end position="234"/>
    </location>
</feature>
<dbReference type="PANTHER" id="PTHR30572:SF18">
    <property type="entry name" value="ABC-TYPE MACROLIDE FAMILY EXPORT SYSTEM PERMEASE COMPONENT 2"/>
    <property type="match status" value="1"/>
</dbReference>
<dbReference type="InterPro" id="IPR003838">
    <property type="entry name" value="ABC3_permease_C"/>
</dbReference>
<keyword evidence="4 6" id="KW-1133">Transmembrane helix</keyword>
<feature type="transmembrane region" description="Helical" evidence="6">
    <location>
        <begin position="722"/>
        <end position="750"/>
    </location>
</feature>
<evidence type="ECO:0000256" key="4">
    <source>
        <dbReference type="ARBA" id="ARBA00022989"/>
    </source>
</evidence>
<evidence type="ECO:0000259" key="8">
    <source>
        <dbReference type="Pfam" id="PF12704"/>
    </source>
</evidence>
<dbReference type="InterPro" id="IPR025857">
    <property type="entry name" value="MacB_PCD"/>
</dbReference>
<evidence type="ECO:0000256" key="1">
    <source>
        <dbReference type="ARBA" id="ARBA00004651"/>
    </source>
</evidence>
<dbReference type="GO" id="GO:0022857">
    <property type="term" value="F:transmembrane transporter activity"/>
    <property type="evidence" value="ECO:0007669"/>
    <property type="project" value="TreeGrafter"/>
</dbReference>
<feature type="transmembrane region" description="Helical" evidence="6">
    <location>
        <begin position="687"/>
        <end position="710"/>
    </location>
</feature>
<dbReference type="EMBL" id="QLMA01000010">
    <property type="protein sequence ID" value="RAJ74993.1"/>
    <property type="molecule type" value="Genomic_DNA"/>
</dbReference>
<keyword evidence="10" id="KW-1185">Reference proteome</keyword>
<dbReference type="Pfam" id="PF12704">
    <property type="entry name" value="MacB_PCD"/>
    <property type="match status" value="2"/>
</dbReference>
<evidence type="ECO:0000256" key="2">
    <source>
        <dbReference type="ARBA" id="ARBA00022475"/>
    </source>
</evidence>
<proteinExistence type="predicted"/>
<feature type="domain" description="MacB-like periplasmic core" evidence="8">
    <location>
        <begin position="507"/>
        <end position="612"/>
    </location>
</feature>
<reference evidence="9 10" key="1">
    <citation type="submission" date="2018-06" db="EMBL/GenBank/DDBJ databases">
        <title>Genomic Encyclopedia of Archaeal and Bacterial Type Strains, Phase II (KMG-II): from individual species to whole genera.</title>
        <authorList>
            <person name="Goeker M."/>
        </authorList>
    </citation>
    <scope>NUCLEOTIDE SEQUENCE [LARGE SCALE GENOMIC DNA]</scope>
    <source>
        <strain evidence="9 10">DSM 29821</strain>
    </source>
</reference>
<protein>
    <submittedName>
        <fullName evidence="9">Putative ABC transport system permease protein</fullName>
    </submittedName>
</protein>
<organism evidence="9 10">
    <name type="scientific">Chitinophaga dinghuensis</name>
    <dbReference type="NCBI Taxonomy" id="1539050"/>
    <lineage>
        <taxon>Bacteria</taxon>
        <taxon>Pseudomonadati</taxon>
        <taxon>Bacteroidota</taxon>
        <taxon>Chitinophagia</taxon>
        <taxon>Chitinophagales</taxon>
        <taxon>Chitinophagaceae</taxon>
        <taxon>Chitinophaga</taxon>
    </lineage>
</organism>
<dbReference type="PANTHER" id="PTHR30572">
    <property type="entry name" value="MEMBRANE COMPONENT OF TRANSPORTER-RELATED"/>
    <property type="match status" value="1"/>
</dbReference>
<feature type="transmembrane region" description="Helical" evidence="6">
    <location>
        <begin position="770"/>
        <end position="790"/>
    </location>
</feature>
<dbReference type="OrthoDB" id="5933722at2"/>
<feature type="transmembrane region" description="Helical" evidence="6">
    <location>
        <begin position="434"/>
        <end position="457"/>
    </location>
</feature>
<feature type="domain" description="ABC3 transporter permease C-terminal" evidence="7">
    <location>
        <begin position="689"/>
        <end position="798"/>
    </location>
</feature>
<comment type="subcellular location">
    <subcellularLocation>
        <location evidence="1">Cell membrane</location>
        <topology evidence="1">Multi-pass membrane protein</topology>
    </subcellularLocation>
</comment>
<dbReference type="Pfam" id="PF02687">
    <property type="entry name" value="FtsX"/>
    <property type="match status" value="2"/>
</dbReference>
<evidence type="ECO:0000256" key="6">
    <source>
        <dbReference type="SAM" id="Phobius"/>
    </source>
</evidence>
<evidence type="ECO:0000259" key="7">
    <source>
        <dbReference type="Pfam" id="PF02687"/>
    </source>
</evidence>
<feature type="domain" description="ABC3 transporter permease C-terminal" evidence="7">
    <location>
        <begin position="299"/>
        <end position="414"/>
    </location>
</feature>
<evidence type="ECO:0000313" key="9">
    <source>
        <dbReference type="EMBL" id="RAJ74993.1"/>
    </source>
</evidence>
<evidence type="ECO:0000256" key="5">
    <source>
        <dbReference type="ARBA" id="ARBA00023136"/>
    </source>
</evidence>
<feature type="transmembrane region" description="Helical" evidence="6">
    <location>
        <begin position="21"/>
        <end position="42"/>
    </location>
</feature>
<dbReference type="AlphaFoldDB" id="A0A327VMF8"/>
<name>A0A327VMF8_9BACT</name>
<keyword evidence="5 6" id="KW-0472">Membrane</keyword>
<dbReference type="RefSeq" id="WP_111594902.1">
    <property type="nucleotide sequence ID" value="NZ_QLMA01000010.1"/>
</dbReference>